<dbReference type="AlphaFoldDB" id="A0A932I1E3"/>
<dbReference type="GO" id="GO:0005886">
    <property type="term" value="C:plasma membrane"/>
    <property type="evidence" value="ECO:0007669"/>
    <property type="project" value="InterPro"/>
</dbReference>
<evidence type="ECO:0000313" key="6">
    <source>
        <dbReference type="EMBL" id="MBI3129217.1"/>
    </source>
</evidence>
<keyword evidence="2" id="KW-0349">Heme</keyword>
<evidence type="ECO:0000256" key="2">
    <source>
        <dbReference type="ARBA" id="ARBA00022617"/>
    </source>
</evidence>
<proteinExistence type="predicted"/>
<dbReference type="EMBL" id="JACPUR010000038">
    <property type="protein sequence ID" value="MBI3129217.1"/>
    <property type="molecule type" value="Genomic_DNA"/>
</dbReference>
<evidence type="ECO:0000256" key="5">
    <source>
        <dbReference type="SAM" id="Phobius"/>
    </source>
</evidence>
<dbReference type="Pfam" id="PF03100">
    <property type="entry name" value="CcmE"/>
    <property type="match status" value="1"/>
</dbReference>
<dbReference type="GO" id="GO:0020037">
    <property type="term" value="F:heme binding"/>
    <property type="evidence" value="ECO:0007669"/>
    <property type="project" value="InterPro"/>
</dbReference>
<evidence type="ECO:0000256" key="1">
    <source>
        <dbReference type="ARBA" id="ARBA00004370"/>
    </source>
</evidence>
<evidence type="ECO:0000256" key="3">
    <source>
        <dbReference type="ARBA" id="ARBA00022748"/>
    </source>
</evidence>
<sequence length="151" mass="16432">MTPQRAKFIIAGIVVVSAFLYLAVSGFRSDNFVYFMTVDEAATKAASLNGQGIRVQGKVVPKTITRNPQAMGLAFRLQGEKQTLAVSYRGVPPDLLENGFPVIAEGKLDESGTLVAKNLMVACPSKFEEMKAKGEAIPQEHQKMVERATKE</sequence>
<keyword evidence="2" id="KW-0479">Metal-binding</keyword>
<dbReference type="InterPro" id="IPR012340">
    <property type="entry name" value="NA-bd_OB-fold"/>
</dbReference>
<comment type="caution">
    <text evidence="6">The sequence shown here is derived from an EMBL/GenBank/DDBJ whole genome shotgun (WGS) entry which is preliminary data.</text>
</comment>
<keyword evidence="5" id="KW-1133">Transmembrane helix</keyword>
<name>A0A932I1E3_UNCTE</name>
<evidence type="ECO:0000256" key="4">
    <source>
        <dbReference type="ARBA" id="ARBA00023136"/>
    </source>
</evidence>
<keyword evidence="2" id="KW-0408">Iron</keyword>
<keyword evidence="5" id="KW-0812">Transmembrane</keyword>
<dbReference type="InterPro" id="IPR036127">
    <property type="entry name" value="CcmE-like_sf"/>
</dbReference>
<dbReference type="GO" id="GO:0017004">
    <property type="term" value="P:cytochrome complex assembly"/>
    <property type="evidence" value="ECO:0007669"/>
    <property type="project" value="UniProtKB-KW"/>
</dbReference>
<keyword evidence="3" id="KW-0201">Cytochrome c-type biogenesis</keyword>
<protein>
    <submittedName>
        <fullName evidence="6">Cytochrome c maturation protein CcmE</fullName>
    </submittedName>
</protein>
<accession>A0A932I1E3</accession>
<feature type="transmembrane region" description="Helical" evidence="5">
    <location>
        <begin position="6"/>
        <end position="24"/>
    </location>
</feature>
<dbReference type="Gene3D" id="2.40.50.140">
    <property type="entry name" value="Nucleic acid-binding proteins"/>
    <property type="match status" value="1"/>
</dbReference>
<comment type="subcellular location">
    <subcellularLocation>
        <location evidence="1">Membrane</location>
    </subcellularLocation>
</comment>
<gene>
    <name evidence="6" type="ORF">HYZ11_16540</name>
</gene>
<dbReference type="SUPFAM" id="SSF82093">
    <property type="entry name" value="Heme chaperone CcmE"/>
    <property type="match status" value="1"/>
</dbReference>
<evidence type="ECO:0000313" key="7">
    <source>
        <dbReference type="Proteomes" id="UP000782312"/>
    </source>
</evidence>
<dbReference type="InterPro" id="IPR004329">
    <property type="entry name" value="CcmE"/>
</dbReference>
<reference evidence="6" key="1">
    <citation type="submission" date="2020-07" db="EMBL/GenBank/DDBJ databases">
        <title>Huge and variable diversity of episymbiotic CPR bacteria and DPANN archaea in groundwater ecosystems.</title>
        <authorList>
            <person name="He C.Y."/>
            <person name="Keren R."/>
            <person name="Whittaker M."/>
            <person name="Farag I.F."/>
            <person name="Doudna J."/>
            <person name="Cate J.H.D."/>
            <person name="Banfield J.F."/>
        </authorList>
    </citation>
    <scope>NUCLEOTIDE SEQUENCE</scope>
    <source>
        <strain evidence="6">NC_groundwater_763_Ag_S-0.2um_68_21</strain>
    </source>
</reference>
<dbReference type="GO" id="GO:0017003">
    <property type="term" value="P:protein-heme linkage"/>
    <property type="evidence" value="ECO:0007669"/>
    <property type="project" value="InterPro"/>
</dbReference>
<keyword evidence="4 5" id="KW-0472">Membrane</keyword>
<organism evidence="6 7">
    <name type="scientific">Tectimicrobiota bacterium</name>
    <dbReference type="NCBI Taxonomy" id="2528274"/>
    <lineage>
        <taxon>Bacteria</taxon>
        <taxon>Pseudomonadati</taxon>
        <taxon>Nitrospinota/Tectimicrobiota group</taxon>
        <taxon>Candidatus Tectimicrobiota</taxon>
    </lineage>
</organism>
<dbReference type="Proteomes" id="UP000782312">
    <property type="component" value="Unassembled WGS sequence"/>
</dbReference>